<gene>
    <name evidence="1" type="primary">Acey_s0018.g3686</name>
    <name evidence="1" type="ORF">Y032_0018g3686</name>
</gene>
<dbReference type="EMBL" id="JARK01001354">
    <property type="protein sequence ID" value="EYC22053.1"/>
    <property type="molecule type" value="Genomic_DNA"/>
</dbReference>
<keyword evidence="2" id="KW-1185">Reference proteome</keyword>
<proteinExistence type="predicted"/>
<sequence length="73" mass="8165">MEPLHEYENVEDYPRKRIKAAEEGSPGAGCIIVITQGKRVDSQRVYPLSTGASIRLPWVTSMMYLGPDCRSLP</sequence>
<evidence type="ECO:0000313" key="2">
    <source>
        <dbReference type="Proteomes" id="UP000024635"/>
    </source>
</evidence>
<name>A0A016V5T4_9BILA</name>
<comment type="caution">
    <text evidence="1">The sequence shown here is derived from an EMBL/GenBank/DDBJ whole genome shotgun (WGS) entry which is preliminary data.</text>
</comment>
<protein>
    <submittedName>
        <fullName evidence="1">Uncharacterized protein</fullName>
    </submittedName>
</protein>
<reference evidence="2" key="1">
    <citation type="journal article" date="2015" name="Nat. Genet.">
        <title>The genome and transcriptome of the zoonotic hookworm Ancylostoma ceylanicum identify infection-specific gene families.</title>
        <authorList>
            <person name="Schwarz E.M."/>
            <person name="Hu Y."/>
            <person name="Antoshechkin I."/>
            <person name="Miller M.M."/>
            <person name="Sternberg P.W."/>
            <person name="Aroian R.V."/>
        </authorList>
    </citation>
    <scope>NUCLEOTIDE SEQUENCE</scope>
    <source>
        <strain evidence="2">HY135</strain>
    </source>
</reference>
<accession>A0A016V5T4</accession>
<dbReference type="AlphaFoldDB" id="A0A016V5T4"/>
<evidence type="ECO:0000313" key="1">
    <source>
        <dbReference type="EMBL" id="EYC22053.1"/>
    </source>
</evidence>
<organism evidence="1 2">
    <name type="scientific">Ancylostoma ceylanicum</name>
    <dbReference type="NCBI Taxonomy" id="53326"/>
    <lineage>
        <taxon>Eukaryota</taxon>
        <taxon>Metazoa</taxon>
        <taxon>Ecdysozoa</taxon>
        <taxon>Nematoda</taxon>
        <taxon>Chromadorea</taxon>
        <taxon>Rhabditida</taxon>
        <taxon>Rhabditina</taxon>
        <taxon>Rhabditomorpha</taxon>
        <taxon>Strongyloidea</taxon>
        <taxon>Ancylostomatidae</taxon>
        <taxon>Ancylostomatinae</taxon>
        <taxon>Ancylostoma</taxon>
    </lineage>
</organism>
<dbReference type="Proteomes" id="UP000024635">
    <property type="component" value="Unassembled WGS sequence"/>
</dbReference>